<dbReference type="EMBL" id="KZ995113">
    <property type="protein sequence ID" value="RKO91337.1"/>
    <property type="molecule type" value="Genomic_DNA"/>
</dbReference>
<proteinExistence type="predicted"/>
<organism evidence="1 2">
    <name type="scientific">Blyttiomyces helicus</name>
    <dbReference type="NCBI Taxonomy" id="388810"/>
    <lineage>
        <taxon>Eukaryota</taxon>
        <taxon>Fungi</taxon>
        <taxon>Fungi incertae sedis</taxon>
        <taxon>Chytridiomycota</taxon>
        <taxon>Chytridiomycota incertae sedis</taxon>
        <taxon>Chytridiomycetes</taxon>
        <taxon>Chytridiomycetes incertae sedis</taxon>
        <taxon>Blyttiomyces</taxon>
    </lineage>
</organism>
<keyword evidence="2" id="KW-1185">Reference proteome</keyword>
<gene>
    <name evidence="1" type="ORF">BDK51DRAFT_33310</name>
</gene>
<protein>
    <submittedName>
        <fullName evidence="1">Uncharacterized protein</fullName>
    </submittedName>
</protein>
<accession>A0A4V1IRV1</accession>
<sequence>MGVPDSTHPKLRRCWKVIDLAQHGPLETSESRWYVGLGTAHDSEGKQQSGGKSRYSSNLKQGEGVLMPATKGGSFCSPWTDGQPAILFGFKCIWQSTFLPYGPLRTPGTVNSSILVLVILNANQTAQDLSIGSGPSQVVKTGNLNEKSTMERHWQFADEGDQEAIHQEGRVGLGIWTGTKHLILAATKKRGRVAKANDQPNAGQQYVVSGEKFGLITLLRQSVKKPTVQIPGKVNTSMMSWNSVEGRRSNFLPMALFHLARPAVSQP</sequence>
<reference evidence="2" key="1">
    <citation type="journal article" date="2018" name="Nat. Microbiol.">
        <title>Leveraging single-cell genomics to expand the fungal tree of life.</title>
        <authorList>
            <person name="Ahrendt S.R."/>
            <person name="Quandt C.A."/>
            <person name="Ciobanu D."/>
            <person name="Clum A."/>
            <person name="Salamov A."/>
            <person name="Andreopoulos B."/>
            <person name="Cheng J.F."/>
            <person name="Woyke T."/>
            <person name="Pelin A."/>
            <person name="Henrissat B."/>
            <person name="Reynolds N.K."/>
            <person name="Benny G.L."/>
            <person name="Smith M.E."/>
            <person name="James T.Y."/>
            <person name="Grigoriev I.V."/>
        </authorList>
    </citation>
    <scope>NUCLEOTIDE SEQUENCE [LARGE SCALE GENOMIC DNA]</scope>
</reference>
<name>A0A4V1IRV1_9FUNG</name>
<evidence type="ECO:0000313" key="1">
    <source>
        <dbReference type="EMBL" id="RKO91337.1"/>
    </source>
</evidence>
<dbReference type="AlphaFoldDB" id="A0A4V1IRV1"/>
<evidence type="ECO:0000313" key="2">
    <source>
        <dbReference type="Proteomes" id="UP000269721"/>
    </source>
</evidence>
<dbReference type="Proteomes" id="UP000269721">
    <property type="component" value="Unassembled WGS sequence"/>
</dbReference>